<dbReference type="GO" id="GO:0005741">
    <property type="term" value="C:mitochondrial outer membrane"/>
    <property type="evidence" value="ECO:0007669"/>
    <property type="project" value="UniProtKB-SubCell"/>
</dbReference>
<evidence type="ECO:0000313" key="8">
    <source>
        <dbReference type="Proteomes" id="UP000678499"/>
    </source>
</evidence>
<evidence type="ECO:0000256" key="5">
    <source>
        <dbReference type="ARBA" id="ARBA00023136"/>
    </source>
</evidence>
<dbReference type="InterPro" id="IPR000184">
    <property type="entry name" value="Bac_surfAg_D15"/>
</dbReference>
<dbReference type="InterPro" id="IPR039910">
    <property type="entry name" value="D15-like"/>
</dbReference>
<dbReference type="PANTHER" id="PTHR12815:SF18">
    <property type="entry name" value="SORTING AND ASSEMBLY MACHINERY COMPONENT 50 HOMOLOG"/>
    <property type="match status" value="1"/>
</dbReference>
<keyword evidence="3" id="KW-1134">Transmembrane beta strand</keyword>
<comment type="subcellular location">
    <subcellularLocation>
        <location evidence="1">Mitochondrion outer membrane</location>
        <topology evidence="1">Multi-pass membrane protein</topology>
    </subcellularLocation>
</comment>
<dbReference type="OrthoDB" id="1724197at2759"/>
<evidence type="ECO:0000256" key="1">
    <source>
        <dbReference type="ARBA" id="ARBA00004374"/>
    </source>
</evidence>
<reference evidence="7" key="1">
    <citation type="submission" date="2020-11" db="EMBL/GenBank/DDBJ databases">
        <authorList>
            <person name="Tran Van P."/>
        </authorList>
    </citation>
    <scope>NUCLEOTIDE SEQUENCE</scope>
</reference>
<evidence type="ECO:0000256" key="2">
    <source>
        <dbReference type="ARBA" id="ARBA00010913"/>
    </source>
</evidence>
<evidence type="ECO:0000259" key="6">
    <source>
        <dbReference type="Pfam" id="PF01103"/>
    </source>
</evidence>
<protein>
    <recommendedName>
        <fullName evidence="6">Bacterial surface antigen (D15) domain-containing protein</fullName>
    </recommendedName>
</protein>
<keyword evidence="8" id="KW-1185">Reference proteome</keyword>
<evidence type="ECO:0000313" key="7">
    <source>
        <dbReference type="EMBL" id="CAD7274644.1"/>
    </source>
</evidence>
<keyword evidence="4" id="KW-0812">Transmembrane</keyword>
<dbReference type="Gene3D" id="2.40.160.50">
    <property type="entry name" value="membrane protein fhac: a member of the omp85/tpsb transporter family"/>
    <property type="match status" value="1"/>
</dbReference>
<dbReference type="Pfam" id="PF01103">
    <property type="entry name" value="Omp85"/>
    <property type="match status" value="1"/>
</dbReference>
<proteinExistence type="inferred from homology"/>
<dbReference type="AlphaFoldDB" id="A0A7R9GB80"/>
<comment type="similarity">
    <text evidence="2">Belongs to the SAM50/omp85 family.</text>
</comment>
<evidence type="ECO:0000256" key="4">
    <source>
        <dbReference type="ARBA" id="ARBA00022692"/>
    </source>
</evidence>
<feature type="domain" description="Bacterial surface antigen (D15)" evidence="6">
    <location>
        <begin position="131"/>
        <end position="451"/>
    </location>
</feature>
<dbReference type="Proteomes" id="UP000678499">
    <property type="component" value="Unassembled WGS sequence"/>
</dbReference>
<dbReference type="GO" id="GO:0045040">
    <property type="term" value="P:protein insertion into mitochondrial outer membrane"/>
    <property type="evidence" value="ECO:0007669"/>
    <property type="project" value="TreeGrafter"/>
</dbReference>
<sequence length="455" mass="49897">MGVVHAKSKTPGDEIIETRILDTSSLKARVDRIHVQGLQRTKDDFVQAAVAPLMEVTEMNNLFLTVNEVRNTLGQLACFKSVAVGIDVSGTTPDGVEVWFYVEELKRHRGGFKAQGGNNEGSCGIGFDSVNFKGRGEKASFSYEYGTRKTASFALDVSKPLVDLGCSKLAASAFSTNSISPSSLFRLTSRGLSLGLDLFPFWDVQHRVSWDGCWRDLNCMSIDTPFSVREEAGHSLKSGLRYSVSKDSRDSKMLPTEGTLWRLSSEASGFGGDVGFLQHGFDYQANFRVLGNLVGQVGLSGNVQYQTPWQTSMSLKAPQICDRCFMGGPLDVRGFRINGAGPHADAAALGASTKLAYGAHIYFPMPGISHYGFSDSFRFHAFATAGHIGELQEKPNFEELRHTLRQNLRASCGIGMVLRLGDMARLELNYALPMIWQNGDQRQRGFQLGIGVDYL</sequence>
<keyword evidence="5" id="KW-0472">Membrane</keyword>
<dbReference type="EMBL" id="CAJPEX010000276">
    <property type="protein sequence ID" value="CAG0914796.1"/>
    <property type="molecule type" value="Genomic_DNA"/>
</dbReference>
<dbReference type="PANTHER" id="PTHR12815">
    <property type="entry name" value="SORTING AND ASSEMBLY MACHINERY SAMM50 PROTEIN FAMILY MEMBER"/>
    <property type="match status" value="1"/>
</dbReference>
<name>A0A7R9GB80_9CRUS</name>
<organism evidence="7">
    <name type="scientific">Notodromas monacha</name>
    <dbReference type="NCBI Taxonomy" id="399045"/>
    <lineage>
        <taxon>Eukaryota</taxon>
        <taxon>Metazoa</taxon>
        <taxon>Ecdysozoa</taxon>
        <taxon>Arthropoda</taxon>
        <taxon>Crustacea</taxon>
        <taxon>Oligostraca</taxon>
        <taxon>Ostracoda</taxon>
        <taxon>Podocopa</taxon>
        <taxon>Podocopida</taxon>
        <taxon>Cypridocopina</taxon>
        <taxon>Cypridoidea</taxon>
        <taxon>Cyprididae</taxon>
        <taxon>Notodromas</taxon>
    </lineage>
</organism>
<evidence type="ECO:0000256" key="3">
    <source>
        <dbReference type="ARBA" id="ARBA00022452"/>
    </source>
</evidence>
<accession>A0A7R9GB80</accession>
<dbReference type="EMBL" id="OA882313">
    <property type="protein sequence ID" value="CAD7274644.1"/>
    <property type="molecule type" value="Genomic_DNA"/>
</dbReference>
<gene>
    <name evidence="7" type="ORF">NMOB1V02_LOCUS2468</name>
</gene>
<dbReference type="GO" id="GO:0033108">
    <property type="term" value="P:mitochondrial respiratory chain complex assembly"/>
    <property type="evidence" value="ECO:0007669"/>
    <property type="project" value="TreeGrafter"/>
</dbReference>